<keyword evidence="3" id="KW-1185">Reference proteome</keyword>
<proteinExistence type="predicted"/>
<evidence type="ECO:0000256" key="1">
    <source>
        <dbReference type="SAM" id="MobiDB-lite"/>
    </source>
</evidence>
<accession>A0A5C6S4X3</accession>
<organism evidence="2 3">
    <name type="scientific">Paracoccus aurantiacus</name>
    <dbReference type="NCBI Taxonomy" id="2599412"/>
    <lineage>
        <taxon>Bacteria</taxon>
        <taxon>Pseudomonadati</taxon>
        <taxon>Pseudomonadota</taxon>
        <taxon>Alphaproteobacteria</taxon>
        <taxon>Rhodobacterales</taxon>
        <taxon>Paracoccaceae</taxon>
        <taxon>Paracoccus</taxon>
    </lineage>
</organism>
<dbReference type="AlphaFoldDB" id="A0A5C6S4X3"/>
<reference evidence="2 3" key="1">
    <citation type="submission" date="2019-08" db="EMBL/GenBank/DDBJ databases">
        <authorList>
            <person name="Ye J."/>
        </authorList>
    </citation>
    <scope>NUCLEOTIDE SEQUENCE [LARGE SCALE GENOMIC DNA]</scope>
    <source>
        <strain evidence="2 3">TK008</strain>
    </source>
</reference>
<feature type="region of interest" description="Disordered" evidence="1">
    <location>
        <begin position="160"/>
        <end position="181"/>
    </location>
</feature>
<comment type="caution">
    <text evidence="2">The sequence shown here is derived from an EMBL/GenBank/DDBJ whole genome shotgun (WGS) entry which is preliminary data.</text>
</comment>
<feature type="compositionally biased region" description="Basic and acidic residues" evidence="1">
    <location>
        <begin position="163"/>
        <end position="181"/>
    </location>
</feature>
<gene>
    <name evidence="2" type="ORF">FQV27_07135</name>
</gene>
<protein>
    <submittedName>
        <fullName evidence="2">Uncharacterized protein</fullName>
    </submittedName>
</protein>
<sequence length="181" mass="19422">MNVSLTPANETALRISARPLRREAADRLDLKENDGANAARLIGAYAMAVEQVEAGGATDPEAVTRSGARSAAKEGRQFHAVKQVDFWRRLDRAISGGRVTIGAKSISHRDLMRAIAIDGLSVAQLIAAMGFARSNVRQFKMLAGVVDAATAMAVELGMMEAPEPAKQEPKPKKTADPKKMR</sequence>
<dbReference type="EMBL" id="VOPL01000002">
    <property type="protein sequence ID" value="TXB69878.1"/>
    <property type="molecule type" value="Genomic_DNA"/>
</dbReference>
<evidence type="ECO:0000313" key="3">
    <source>
        <dbReference type="Proteomes" id="UP000321562"/>
    </source>
</evidence>
<dbReference type="RefSeq" id="WP_147097168.1">
    <property type="nucleotide sequence ID" value="NZ_JBHUFH010000001.1"/>
</dbReference>
<dbReference type="Proteomes" id="UP000321562">
    <property type="component" value="Unassembled WGS sequence"/>
</dbReference>
<name>A0A5C6S4X3_9RHOB</name>
<evidence type="ECO:0000313" key="2">
    <source>
        <dbReference type="EMBL" id="TXB69878.1"/>
    </source>
</evidence>